<accession>A0A829YIS7</accession>
<feature type="binding site" description="covalent" evidence="11">
    <location>
        <position position="648"/>
    </location>
    <ligand>
        <name>heme c</name>
        <dbReference type="ChEBI" id="CHEBI:61717"/>
    </ligand>
</feature>
<evidence type="ECO:0000256" key="9">
    <source>
        <dbReference type="ARBA" id="ARBA00023157"/>
    </source>
</evidence>
<feature type="binding site" evidence="12">
    <location>
        <position position="192"/>
    </location>
    <ligand>
        <name>Ca(2+)</name>
        <dbReference type="ChEBI" id="CHEBI:29108"/>
    </ligand>
</feature>
<feature type="binding site" evidence="12">
    <location>
        <position position="314"/>
    </location>
    <ligand>
        <name>Ca(2+)</name>
        <dbReference type="ChEBI" id="CHEBI:29108"/>
    </ligand>
</feature>
<proteinExistence type="inferred from homology"/>
<keyword evidence="5 12" id="KW-0106">Calcium</keyword>
<evidence type="ECO:0000256" key="4">
    <source>
        <dbReference type="ARBA" id="ARBA00022729"/>
    </source>
</evidence>
<protein>
    <submittedName>
        <fullName evidence="16">Alcohol dehydrogenase</fullName>
    </submittedName>
</protein>
<dbReference type="Pfam" id="PF01011">
    <property type="entry name" value="PQQ"/>
    <property type="match status" value="2"/>
</dbReference>
<reference evidence="17" key="1">
    <citation type="submission" date="2020-01" db="EMBL/GenBank/DDBJ databases">
        <title>'Steroidobacter agaridevorans' sp. nov., agar-degrading bacteria isolated from rhizosphere soils.</title>
        <authorList>
            <person name="Ikenaga M."/>
            <person name="Kataoka M."/>
            <person name="Murouchi A."/>
            <person name="Katsuragi S."/>
            <person name="Sakai M."/>
        </authorList>
    </citation>
    <scope>NUCLEOTIDE SEQUENCE [LARGE SCALE GENOMIC DNA]</scope>
    <source>
        <strain evidence="17">YU21-B</strain>
    </source>
</reference>
<evidence type="ECO:0000256" key="3">
    <source>
        <dbReference type="ARBA" id="ARBA00022723"/>
    </source>
</evidence>
<organism evidence="16 17">
    <name type="scientific">Steroidobacter agaridevorans</name>
    <dbReference type="NCBI Taxonomy" id="2695856"/>
    <lineage>
        <taxon>Bacteria</taxon>
        <taxon>Pseudomonadati</taxon>
        <taxon>Pseudomonadota</taxon>
        <taxon>Gammaproteobacteria</taxon>
        <taxon>Steroidobacterales</taxon>
        <taxon>Steroidobacteraceae</taxon>
        <taxon>Steroidobacter</taxon>
    </lineage>
</organism>
<feature type="binding site" description="covalent" evidence="11">
    <location>
        <position position="645"/>
    </location>
    <ligand>
        <name>heme c</name>
        <dbReference type="ChEBI" id="CHEBI:61717"/>
    </ligand>
</feature>
<feature type="region of interest" description="Disordered" evidence="14">
    <location>
        <begin position="714"/>
        <end position="755"/>
    </location>
</feature>
<feature type="binding site" evidence="11">
    <location>
        <position position="77"/>
    </location>
    <ligand>
        <name>pyrroloquinoline quinone</name>
        <dbReference type="ChEBI" id="CHEBI:58442"/>
    </ligand>
</feature>
<evidence type="ECO:0000256" key="1">
    <source>
        <dbReference type="ARBA" id="ARBA00008156"/>
    </source>
</evidence>
<dbReference type="SMART" id="SM00564">
    <property type="entry name" value="PQQ"/>
    <property type="match status" value="5"/>
</dbReference>
<keyword evidence="3 12" id="KW-0479">Metal-binding</keyword>
<evidence type="ECO:0000256" key="12">
    <source>
        <dbReference type="PIRSR" id="PIRSR617512-3"/>
    </source>
</evidence>
<gene>
    <name evidence="16" type="ORF">GCM10011487_51970</name>
</gene>
<dbReference type="AlphaFoldDB" id="A0A829YIS7"/>
<dbReference type="InterPro" id="IPR018391">
    <property type="entry name" value="PQQ_b-propeller_rpt"/>
</dbReference>
<keyword evidence="6 11" id="KW-0634">PQQ</keyword>
<feature type="binding site" evidence="11">
    <location>
        <position position="174"/>
    </location>
    <ligand>
        <name>pyrroloquinoline quinone</name>
        <dbReference type="ChEBI" id="CHEBI:58442"/>
    </ligand>
</feature>
<dbReference type="InterPro" id="IPR017512">
    <property type="entry name" value="PQQ_MeOH/EtOH_DH"/>
</dbReference>
<dbReference type="GO" id="GO:0020037">
    <property type="term" value="F:heme binding"/>
    <property type="evidence" value="ECO:0007669"/>
    <property type="project" value="InterPro"/>
</dbReference>
<comment type="similarity">
    <text evidence="1">Belongs to the bacterial PQQ dehydrogenase family.</text>
</comment>
<dbReference type="InterPro" id="IPR011047">
    <property type="entry name" value="Quinoprotein_ADH-like_sf"/>
</dbReference>
<sequence length="755" mass="80491">MSNAWRALSAVAVLGLLASGCSKHEAAAPQAADVGWLTGGHDDAQTYHSPLQQVDEANAGRLGFGWSYDLETTHGQEATPVVVDGVMYASAPWGFVHAVDARTGRRRWVFDPKVDNSITSKVCCGIVSRGLAFAEGRVFTASIDGRLSALDAKDGKQLWQVDTIVDHERGYTVTGSPYIAGDVVVIGNSGGELDARGYISAYRISSGELAWRFFTVPGSAQGPFEHPELEVAAKTWDPKSRWDVGLGGTVWDGMAYDAKLDLLYVGVGNSALYPRKLRSPNGGDNLYVSSILAIHPKTGRLAWHYQTTPGDQWDYTATQKMILADLRIGARTRQVLMQAPKNGFFYVLDRATGELLSAKPYVPVTWASGVDEKTGRAMETGQGDYSNGPKLVFPSPAGGHNWHPMAFNPDTGLVYIPTLEASAVFWMPDAPYVYAKGGPNTGALYAFPAAHAGNWGLESPAAKHLPPLSELGKGQPDTTIRGFLRAWDPVANKVVWEVETSGQWAGQMNALWNGGGVMTTSGNLVFQGQSTGALHVYRATDGHPLAAIDIGTSIMAAPMTYELDGIQYVAVMAGFGGALGGVHPVGTAAERYGNAGRIVAFKLDGGPVPKPAEKEHVSTVPRPAVERFGSAADIQTGNDLLKRNCARCHANEGPGAIPDLRWMSAQTHQEFEDIVLKGVRAAKGMGSFAGLITPAQAQQIRAAVVDSAWRAYEAAQNTPQSAPHVPTTAPELPRSPEPEPVPGREPTTASNGASR</sequence>
<dbReference type="InterPro" id="IPR009056">
    <property type="entry name" value="Cyt_c-like_dom"/>
</dbReference>
<evidence type="ECO:0000256" key="2">
    <source>
        <dbReference type="ARBA" id="ARBA00022617"/>
    </source>
</evidence>
<feature type="compositionally biased region" description="Pro residues" evidence="14">
    <location>
        <begin position="733"/>
        <end position="743"/>
    </location>
</feature>
<keyword evidence="2 11" id="KW-0349">Heme</keyword>
<dbReference type="PANTHER" id="PTHR32303">
    <property type="entry name" value="QUINOPROTEIN ALCOHOL DEHYDROGENASE (CYTOCHROME C)"/>
    <property type="match status" value="1"/>
</dbReference>
<comment type="caution">
    <text evidence="16">The sequence shown here is derived from an EMBL/GenBank/DDBJ whole genome shotgun (WGS) entry which is preliminary data.</text>
</comment>
<keyword evidence="17" id="KW-1185">Reference proteome</keyword>
<feature type="domain" description="Cytochrome c" evidence="15">
    <location>
        <begin position="632"/>
        <end position="708"/>
    </location>
</feature>
<evidence type="ECO:0000256" key="6">
    <source>
        <dbReference type="ARBA" id="ARBA00022891"/>
    </source>
</evidence>
<keyword evidence="4" id="KW-0732">Signal</keyword>
<feature type="binding site" description="axial binding residue" evidence="12">
    <location>
        <position position="649"/>
    </location>
    <ligand>
        <name>heme c</name>
        <dbReference type="ChEBI" id="CHEBI:61717"/>
    </ligand>
    <ligandPart>
        <name>Fe</name>
        <dbReference type="ChEBI" id="CHEBI:18248"/>
    </ligandPart>
</feature>
<dbReference type="GO" id="GO:0016020">
    <property type="term" value="C:membrane"/>
    <property type="evidence" value="ECO:0007669"/>
    <property type="project" value="InterPro"/>
</dbReference>
<dbReference type="EMBL" id="BLJN01000005">
    <property type="protein sequence ID" value="GFE83197.1"/>
    <property type="molecule type" value="Genomic_DNA"/>
</dbReference>
<dbReference type="NCBIfam" id="TIGR03075">
    <property type="entry name" value="PQQ_enz_alc_DH"/>
    <property type="match status" value="1"/>
</dbReference>
<dbReference type="SUPFAM" id="SSF46626">
    <property type="entry name" value="Cytochrome c"/>
    <property type="match status" value="1"/>
</dbReference>
<evidence type="ECO:0000256" key="7">
    <source>
        <dbReference type="ARBA" id="ARBA00023002"/>
    </source>
</evidence>
<evidence type="ECO:0000256" key="13">
    <source>
        <dbReference type="PIRSR" id="PIRSR617512-4"/>
    </source>
</evidence>
<evidence type="ECO:0000256" key="5">
    <source>
        <dbReference type="ARBA" id="ARBA00022837"/>
    </source>
</evidence>
<evidence type="ECO:0000256" key="10">
    <source>
        <dbReference type="PIRSR" id="PIRSR617512-1"/>
    </source>
</evidence>
<dbReference type="InterPro" id="IPR036909">
    <property type="entry name" value="Cyt_c-like_dom_sf"/>
</dbReference>
<dbReference type="Proteomes" id="UP000445000">
    <property type="component" value="Unassembled WGS sequence"/>
</dbReference>
<keyword evidence="9 13" id="KW-1015">Disulfide bond</keyword>
<evidence type="ECO:0000313" key="17">
    <source>
        <dbReference type="Proteomes" id="UP000445000"/>
    </source>
</evidence>
<comment type="cofactor">
    <cofactor evidence="11">
        <name>heme c</name>
        <dbReference type="ChEBI" id="CHEBI:61717"/>
    </cofactor>
    <text evidence="11">Binds 1 heme c group per subunit.</text>
</comment>
<dbReference type="GO" id="GO:0005509">
    <property type="term" value="F:calcium ion binding"/>
    <property type="evidence" value="ECO:0007669"/>
    <property type="project" value="InterPro"/>
</dbReference>
<evidence type="ECO:0000313" key="16">
    <source>
        <dbReference type="EMBL" id="GFE83197.1"/>
    </source>
</evidence>
<feature type="binding site" evidence="11">
    <location>
        <position position="341"/>
    </location>
    <ligand>
        <name>pyrroloquinoline quinone</name>
        <dbReference type="ChEBI" id="CHEBI:58442"/>
    </ligand>
</feature>
<evidence type="ECO:0000259" key="15">
    <source>
        <dbReference type="PROSITE" id="PS51007"/>
    </source>
</evidence>
<name>A0A829YIS7_9GAMM</name>
<dbReference type="GO" id="GO:0016614">
    <property type="term" value="F:oxidoreductase activity, acting on CH-OH group of donors"/>
    <property type="evidence" value="ECO:0007669"/>
    <property type="project" value="InterPro"/>
</dbReference>
<evidence type="ECO:0000256" key="8">
    <source>
        <dbReference type="ARBA" id="ARBA00023004"/>
    </source>
</evidence>
<evidence type="ECO:0000256" key="11">
    <source>
        <dbReference type="PIRSR" id="PIRSR617512-2"/>
    </source>
</evidence>
<keyword evidence="7" id="KW-0560">Oxidoreductase</keyword>
<feature type="binding site" evidence="12">
    <location>
        <position position="269"/>
    </location>
    <ligand>
        <name>Ca(2+)</name>
        <dbReference type="ChEBI" id="CHEBI:29108"/>
    </ligand>
</feature>
<dbReference type="InterPro" id="IPR002372">
    <property type="entry name" value="PQQ_rpt_dom"/>
</dbReference>
<feature type="binding site" evidence="11">
    <location>
        <position position="129"/>
    </location>
    <ligand>
        <name>pyrroloquinoline quinone</name>
        <dbReference type="ChEBI" id="CHEBI:58442"/>
    </ligand>
</feature>
<dbReference type="PROSITE" id="PS51257">
    <property type="entry name" value="PROKAR_LIPOPROTEIN"/>
    <property type="match status" value="1"/>
</dbReference>
<dbReference type="Gene3D" id="2.140.10.10">
    <property type="entry name" value="Quinoprotein alcohol dehydrogenase-like superfamily"/>
    <property type="match status" value="1"/>
</dbReference>
<feature type="disulfide bond" evidence="13">
    <location>
        <begin position="123"/>
        <end position="124"/>
    </location>
</feature>
<feature type="binding site" evidence="11">
    <location>
        <begin position="401"/>
        <end position="402"/>
    </location>
    <ligand>
        <name>pyrroloquinoline quinone</name>
        <dbReference type="ChEBI" id="CHEBI:58442"/>
    </ligand>
</feature>
<feature type="binding site" evidence="11">
    <location>
        <position position="249"/>
    </location>
    <ligand>
        <name>pyrroloquinoline quinone</name>
        <dbReference type="ChEBI" id="CHEBI:58442"/>
    </ligand>
</feature>
<keyword evidence="8 12" id="KW-0408">Iron</keyword>
<dbReference type="RefSeq" id="WP_202626902.1">
    <property type="nucleotide sequence ID" value="NZ_BLJN01000005.1"/>
</dbReference>
<comment type="cofactor">
    <cofactor evidence="11">
        <name>pyrroloquinoline quinone</name>
        <dbReference type="ChEBI" id="CHEBI:58442"/>
    </cofactor>
    <text evidence="11">Binds 1 PQQ group per subunit.</text>
</comment>
<feature type="active site" description="Proton acceptor" evidence="10">
    <location>
        <position position="314"/>
    </location>
</feature>
<dbReference type="Pfam" id="PF13442">
    <property type="entry name" value="Cytochrome_CBB3"/>
    <property type="match status" value="1"/>
</dbReference>
<dbReference type="PROSITE" id="PS51007">
    <property type="entry name" value="CYTC"/>
    <property type="match status" value="1"/>
</dbReference>
<dbReference type="CDD" id="cd10279">
    <property type="entry name" value="PQQ_ADH_II"/>
    <property type="match status" value="1"/>
</dbReference>
<dbReference type="SUPFAM" id="SSF50998">
    <property type="entry name" value="Quinoprotein alcohol dehydrogenase-like"/>
    <property type="match status" value="1"/>
</dbReference>
<comment type="cofactor">
    <cofactor evidence="12">
        <name>Ca(2+)</name>
        <dbReference type="ChEBI" id="CHEBI:29108"/>
    </cofactor>
    <text evidence="12">Binds 1 Ca(2+) ion per subunit.</text>
</comment>
<evidence type="ECO:0000256" key="14">
    <source>
        <dbReference type="SAM" id="MobiDB-lite"/>
    </source>
</evidence>
<dbReference type="Gene3D" id="1.10.760.10">
    <property type="entry name" value="Cytochrome c-like domain"/>
    <property type="match status" value="1"/>
</dbReference>
<feature type="binding site" description="axial binding residue" evidence="12">
    <location>
        <position position="685"/>
    </location>
    <ligand>
        <name>heme c</name>
        <dbReference type="ChEBI" id="CHEBI:61717"/>
    </ligand>
    <ligandPart>
        <name>Fe</name>
        <dbReference type="ChEBI" id="CHEBI:18248"/>
    </ligandPart>
</feature>
<dbReference type="GO" id="GO:0009055">
    <property type="term" value="F:electron transfer activity"/>
    <property type="evidence" value="ECO:0007669"/>
    <property type="project" value="InterPro"/>
</dbReference>